<dbReference type="PANTHER" id="PTHR24276">
    <property type="entry name" value="POLYSERASE-RELATED"/>
    <property type="match status" value="1"/>
</dbReference>
<dbReference type="InterPro" id="IPR009003">
    <property type="entry name" value="Peptidase_S1_PA"/>
</dbReference>
<dbReference type="RefSeq" id="XP_018320786.2">
    <property type="nucleotide sequence ID" value="XM_018465284.2"/>
</dbReference>
<evidence type="ECO:0000256" key="3">
    <source>
        <dbReference type="ARBA" id="ARBA00022729"/>
    </source>
</evidence>
<gene>
    <name evidence="12" type="primary">LOC108733922</name>
</gene>
<dbReference type="PROSITE" id="PS00135">
    <property type="entry name" value="TRYPSIN_SER"/>
    <property type="match status" value="1"/>
</dbReference>
<accession>A0A1W4W9W2</accession>
<feature type="domain" description="Peptidase S1" evidence="10">
    <location>
        <begin position="32"/>
        <end position="260"/>
    </location>
</feature>
<dbReference type="AlphaFoldDB" id="A0A1W4W9W2"/>
<keyword evidence="11" id="KW-1185">Reference proteome</keyword>
<dbReference type="PROSITE" id="PS50240">
    <property type="entry name" value="TRYPSIN_DOM"/>
    <property type="match status" value="1"/>
</dbReference>
<dbReference type="Proteomes" id="UP000192223">
    <property type="component" value="Unplaced"/>
</dbReference>
<organism evidence="11 12">
    <name type="scientific">Agrilus planipennis</name>
    <name type="common">Emerald ash borer</name>
    <name type="synonym">Agrilus marcopoli</name>
    <dbReference type="NCBI Taxonomy" id="224129"/>
    <lineage>
        <taxon>Eukaryota</taxon>
        <taxon>Metazoa</taxon>
        <taxon>Ecdysozoa</taxon>
        <taxon>Arthropoda</taxon>
        <taxon>Hexapoda</taxon>
        <taxon>Insecta</taxon>
        <taxon>Pterygota</taxon>
        <taxon>Neoptera</taxon>
        <taxon>Endopterygota</taxon>
        <taxon>Coleoptera</taxon>
        <taxon>Polyphaga</taxon>
        <taxon>Elateriformia</taxon>
        <taxon>Buprestoidea</taxon>
        <taxon>Buprestidae</taxon>
        <taxon>Agrilinae</taxon>
        <taxon>Agrilus</taxon>
    </lineage>
</organism>
<keyword evidence="3 9" id="KW-0732">Signal</keyword>
<dbReference type="InterPro" id="IPR033116">
    <property type="entry name" value="TRYPSIN_SER"/>
</dbReference>
<evidence type="ECO:0000256" key="5">
    <source>
        <dbReference type="ARBA" id="ARBA00022825"/>
    </source>
</evidence>
<keyword evidence="7" id="KW-1015">Disulfide bond</keyword>
<proteinExistence type="inferred from homology"/>
<evidence type="ECO:0000313" key="11">
    <source>
        <dbReference type="Proteomes" id="UP000192223"/>
    </source>
</evidence>
<dbReference type="STRING" id="224129.A0A1W4W9W2"/>
<keyword evidence="5 8" id="KW-0720">Serine protease</keyword>
<evidence type="ECO:0000256" key="8">
    <source>
        <dbReference type="RuleBase" id="RU363034"/>
    </source>
</evidence>
<evidence type="ECO:0000256" key="6">
    <source>
        <dbReference type="ARBA" id="ARBA00023145"/>
    </source>
</evidence>
<keyword evidence="4 8" id="KW-0378">Hydrolase</keyword>
<comment type="similarity">
    <text evidence="1">Belongs to the peptidase S1 family.</text>
</comment>
<feature type="chain" id="PRO_5028808508" evidence="9">
    <location>
        <begin position="19"/>
        <end position="261"/>
    </location>
</feature>
<dbReference type="Gene3D" id="2.40.10.10">
    <property type="entry name" value="Trypsin-like serine proteases"/>
    <property type="match status" value="1"/>
</dbReference>
<dbReference type="InterPro" id="IPR018114">
    <property type="entry name" value="TRYPSIN_HIS"/>
</dbReference>
<dbReference type="GO" id="GO:0006508">
    <property type="term" value="P:proteolysis"/>
    <property type="evidence" value="ECO:0007669"/>
    <property type="project" value="UniProtKB-KW"/>
</dbReference>
<evidence type="ECO:0000256" key="1">
    <source>
        <dbReference type="ARBA" id="ARBA00007664"/>
    </source>
</evidence>
<dbReference type="CDD" id="cd00190">
    <property type="entry name" value="Tryp_SPc"/>
    <property type="match status" value="1"/>
</dbReference>
<name>A0A1W4W9W2_AGRPL</name>
<dbReference type="FunFam" id="2.40.10.10:FF:000077">
    <property type="entry name" value="Predicted protein"/>
    <property type="match status" value="1"/>
</dbReference>
<dbReference type="GeneID" id="108733922"/>
<dbReference type="InterPro" id="IPR050430">
    <property type="entry name" value="Peptidase_S1"/>
</dbReference>
<dbReference type="InterPro" id="IPR001314">
    <property type="entry name" value="Peptidase_S1A"/>
</dbReference>
<evidence type="ECO:0000313" key="12">
    <source>
        <dbReference type="RefSeq" id="XP_018320786.2"/>
    </source>
</evidence>
<evidence type="ECO:0000256" key="7">
    <source>
        <dbReference type="ARBA" id="ARBA00023157"/>
    </source>
</evidence>
<reference evidence="12" key="1">
    <citation type="submission" date="2025-08" db="UniProtKB">
        <authorList>
            <consortium name="RefSeq"/>
        </authorList>
    </citation>
    <scope>IDENTIFICATION</scope>
    <source>
        <tissue evidence="12">Entire body</tissue>
    </source>
</reference>
<dbReference type="GO" id="GO:0004252">
    <property type="term" value="F:serine-type endopeptidase activity"/>
    <property type="evidence" value="ECO:0007669"/>
    <property type="project" value="InterPro"/>
</dbReference>
<dbReference type="SMART" id="SM00020">
    <property type="entry name" value="Tryp_SPc"/>
    <property type="match status" value="1"/>
</dbReference>
<evidence type="ECO:0000256" key="9">
    <source>
        <dbReference type="SAM" id="SignalP"/>
    </source>
</evidence>
<protein>
    <submittedName>
        <fullName evidence="12">Trypsin-7-like</fullName>
    </submittedName>
</protein>
<dbReference type="SUPFAM" id="SSF50494">
    <property type="entry name" value="Trypsin-like serine proteases"/>
    <property type="match status" value="1"/>
</dbReference>
<dbReference type="OrthoDB" id="6411962at2759"/>
<dbReference type="PROSITE" id="PS00134">
    <property type="entry name" value="TRYPSIN_HIS"/>
    <property type="match status" value="1"/>
</dbReference>
<sequence length="261" mass="28227">MKIILLITFASLFLGLWAIPSQSDIAEDEGRIVGGNATTIERFPYVAQLYHANVFFGGATIISPKWVLTAGHCTYGQNTSDVTLRVGATPFNQTRNEAIIVAEIHIHPRYNDTTVDYDISILRLQKDLVFGRRIHSVPLPPRNVVLSAGTAATVVGWGRLSYQGERPTQLQQVSVPIITNVECARRYANTTEVYVTDRVLCAGFQQGGRDACNGDSGGPLTVSGVLFGLVSNGIGCADGRYPGTYTNVSSLRSYISSITGL</sequence>
<keyword evidence="6" id="KW-0865">Zymogen</keyword>
<feature type="signal peptide" evidence="9">
    <location>
        <begin position="1"/>
        <end position="18"/>
    </location>
</feature>
<dbReference type="InterPro" id="IPR001254">
    <property type="entry name" value="Trypsin_dom"/>
</dbReference>
<dbReference type="InParanoid" id="A0A1W4W9W2"/>
<dbReference type="PRINTS" id="PR00722">
    <property type="entry name" value="CHYMOTRYPSIN"/>
</dbReference>
<keyword evidence="2 8" id="KW-0645">Protease</keyword>
<evidence type="ECO:0000259" key="10">
    <source>
        <dbReference type="PROSITE" id="PS50240"/>
    </source>
</evidence>
<evidence type="ECO:0000256" key="4">
    <source>
        <dbReference type="ARBA" id="ARBA00022801"/>
    </source>
</evidence>
<dbReference type="InterPro" id="IPR043504">
    <property type="entry name" value="Peptidase_S1_PA_chymotrypsin"/>
</dbReference>
<evidence type="ECO:0000256" key="2">
    <source>
        <dbReference type="ARBA" id="ARBA00022670"/>
    </source>
</evidence>
<dbReference type="KEGG" id="apln:108733922"/>
<dbReference type="PANTHER" id="PTHR24276:SF91">
    <property type="entry name" value="AT26814P-RELATED"/>
    <property type="match status" value="1"/>
</dbReference>
<dbReference type="Pfam" id="PF00089">
    <property type="entry name" value="Trypsin"/>
    <property type="match status" value="1"/>
</dbReference>